<evidence type="ECO:0000256" key="3">
    <source>
        <dbReference type="ARBA" id="ARBA00022729"/>
    </source>
</evidence>
<dbReference type="CDD" id="cd08977">
    <property type="entry name" value="SusD"/>
    <property type="match status" value="1"/>
</dbReference>
<dbReference type="Pfam" id="PF07980">
    <property type="entry name" value="SusD_RagB"/>
    <property type="match status" value="1"/>
</dbReference>
<evidence type="ECO:0000256" key="1">
    <source>
        <dbReference type="ARBA" id="ARBA00004442"/>
    </source>
</evidence>
<evidence type="ECO:0000256" key="2">
    <source>
        <dbReference type="ARBA" id="ARBA00006275"/>
    </source>
</evidence>
<protein>
    <submittedName>
        <fullName evidence="9">RagB/SusD family protein</fullName>
    </submittedName>
</protein>
<keyword evidence="5" id="KW-0998">Cell outer membrane</keyword>
<dbReference type="Gene3D" id="1.25.40.390">
    <property type="match status" value="1"/>
</dbReference>
<feature type="domain" description="SusD-like N-terminal" evidence="8">
    <location>
        <begin position="19"/>
        <end position="199"/>
    </location>
</feature>
<name>L0FRX7_ECHVK</name>
<dbReference type="GO" id="GO:0009279">
    <property type="term" value="C:cell outer membrane"/>
    <property type="evidence" value="ECO:0007669"/>
    <property type="project" value="UniProtKB-SubCell"/>
</dbReference>
<comment type="similarity">
    <text evidence="2">Belongs to the SusD family.</text>
</comment>
<reference evidence="10" key="1">
    <citation type="submission" date="2012-02" db="EMBL/GenBank/DDBJ databases">
        <title>The complete genome of Echinicola vietnamensis DSM 17526.</title>
        <authorList>
            <person name="Lucas S."/>
            <person name="Copeland A."/>
            <person name="Lapidus A."/>
            <person name="Glavina del Rio T."/>
            <person name="Dalin E."/>
            <person name="Tice H."/>
            <person name="Bruce D."/>
            <person name="Goodwin L."/>
            <person name="Pitluck S."/>
            <person name="Peters L."/>
            <person name="Ovchinnikova G."/>
            <person name="Teshima H."/>
            <person name="Kyrpides N."/>
            <person name="Mavromatis K."/>
            <person name="Ivanova N."/>
            <person name="Brettin T."/>
            <person name="Detter J.C."/>
            <person name="Han C."/>
            <person name="Larimer F."/>
            <person name="Land M."/>
            <person name="Hauser L."/>
            <person name="Markowitz V."/>
            <person name="Cheng J.-F."/>
            <person name="Hugenholtz P."/>
            <person name="Woyke T."/>
            <person name="Wu D."/>
            <person name="Brambilla E."/>
            <person name="Klenk H.-P."/>
            <person name="Eisen J.A."/>
        </authorList>
    </citation>
    <scope>NUCLEOTIDE SEQUENCE [LARGE SCALE GENOMIC DNA]</scope>
    <source>
        <strain evidence="10">DSM 17526 / LMG 23754 / KMM 6221</strain>
    </source>
</reference>
<dbReference type="PROSITE" id="PS51257">
    <property type="entry name" value="PROKAR_LIPOPROTEIN"/>
    <property type="match status" value="1"/>
</dbReference>
<dbReference type="AlphaFoldDB" id="L0FRX7"/>
<dbReference type="RefSeq" id="WP_015264256.1">
    <property type="nucleotide sequence ID" value="NC_019904.1"/>
</dbReference>
<organism evidence="9 10">
    <name type="scientific">Echinicola vietnamensis (strain DSM 17526 / LMG 23754 / KMM 6221)</name>
    <dbReference type="NCBI Taxonomy" id="926556"/>
    <lineage>
        <taxon>Bacteria</taxon>
        <taxon>Pseudomonadati</taxon>
        <taxon>Bacteroidota</taxon>
        <taxon>Cytophagia</taxon>
        <taxon>Cytophagales</taxon>
        <taxon>Cyclobacteriaceae</taxon>
        <taxon>Echinicola</taxon>
    </lineage>
</organism>
<keyword evidence="3 6" id="KW-0732">Signal</keyword>
<keyword evidence="4" id="KW-0472">Membrane</keyword>
<evidence type="ECO:0000259" key="7">
    <source>
        <dbReference type="Pfam" id="PF07980"/>
    </source>
</evidence>
<dbReference type="HOGENOM" id="CLU_015553_1_3_10"/>
<sequence>MKNYIFILLLLLAFTSCADFLELEPENQINDKNYYLTENDFETSMLGIYASFKGLYTSEMFYIGELTSDNAEISISSSSAAEVEFDEMIITSENPIIENAWNKALYTVARCNVIINRLNTANIDQEVNDRIMGEARFIRAFCYFFLVQTFGKAPVADVEFRSPEEIYASDLSLKSKEEVYTMIEIDLKDAESLLPEAMNPDKGYVSVGTVKTLLGKVYLTQKKYDLAAPKLKEVIDSKDYSLVDDYKSLFSAGNENLSESIFELKFISGDNLGNQYSVLFTPATVGLLANNQQGSGRINPTLDLMNAYEEGERKRASVGDTIAPASEEKFYARHGLKFVDLNLENPRDGSINFTVLRYADVLLMYAEALNEQGKPEDAEEYINAVRDRVDLSPHLGLSQEDMREAIAHERRVELAFEAHRWFDLVRTARAQEEIDDYFKNKGVNFSVKDHELIMPIPQREIEINPEMKQNPGY</sequence>
<proteinExistence type="inferred from homology"/>
<evidence type="ECO:0000313" key="9">
    <source>
        <dbReference type="EMBL" id="AGA76689.1"/>
    </source>
</evidence>
<accession>L0FRX7</accession>
<evidence type="ECO:0000259" key="8">
    <source>
        <dbReference type="Pfam" id="PF14322"/>
    </source>
</evidence>
<dbReference type="KEGG" id="evi:Echvi_0401"/>
<dbReference type="STRING" id="926556.Echvi_0401"/>
<feature type="chain" id="PRO_5003941773" evidence="6">
    <location>
        <begin position="19"/>
        <end position="473"/>
    </location>
</feature>
<keyword evidence="10" id="KW-1185">Reference proteome</keyword>
<dbReference type="OrthoDB" id="691907at2"/>
<dbReference type="InterPro" id="IPR012944">
    <property type="entry name" value="SusD_RagB_dom"/>
</dbReference>
<feature type="signal peptide" evidence="6">
    <location>
        <begin position="1"/>
        <end position="18"/>
    </location>
</feature>
<dbReference type="Pfam" id="PF14322">
    <property type="entry name" value="SusD-like_3"/>
    <property type="match status" value="1"/>
</dbReference>
<dbReference type="InterPro" id="IPR033985">
    <property type="entry name" value="SusD-like_N"/>
</dbReference>
<feature type="domain" description="RagB/SusD" evidence="7">
    <location>
        <begin position="325"/>
        <end position="473"/>
    </location>
</feature>
<evidence type="ECO:0000256" key="5">
    <source>
        <dbReference type="ARBA" id="ARBA00023237"/>
    </source>
</evidence>
<dbReference type="PATRIC" id="fig|926556.3.peg.403"/>
<comment type="subcellular location">
    <subcellularLocation>
        <location evidence="1">Cell outer membrane</location>
    </subcellularLocation>
</comment>
<dbReference type="SUPFAM" id="SSF48452">
    <property type="entry name" value="TPR-like"/>
    <property type="match status" value="1"/>
</dbReference>
<evidence type="ECO:0000313" key="10">
    <source>
        <dbReference type="Proteomes" id="UP000010796"/>
    </source>
</evidence>
<dbReference type="InterPro" id="IPR011990">
    <property type="entry name" value="TPR-like_helical_dom_sf"/>
</dbReference>
<evidence type="ECO:0000256" key="4">
    <source>
        <dbReference type="ARBA" id="ARBA00023136"/>
    </source>
</evidence>
<dbReference type="EMBL" id="CP003346">
    <property type="protein sequence ID" value="AGA76689.1"/>
    <property type="molecule type" value="Genomic_DNA"/>
</dbReference>
<dbReference type="Proteomes" id="UP000010796">
    <property type="component" value="Chromosome"/>
</dbReference>
<dbReference type="eggNOG" id="COG0702">
    <property type="taxonomic scope" value="Bacteria"/>
</dbReference>
<gene>
    <name evidence="9" type="ordered locus">Echvi_0401</name>
</gene>
<evidence type="ECO:0000256" key="6">
    <source>
        <dbReference type="SAM" id="SignalP"/>
    </source>
</evidence>